<dbReference type="Gene3D" id="3.90.180.10">
    <property type="entry name" value="Medium-chain alcohol dehydrogenases, catalytic domain"/>
    <property type="match status" value="1"/>
</dbReference>
<keyword evidence="5" id="KW-1185">Reference proteome</keyword>
<dbReference type="InterPro" id="IPR011032">
    <property type="entry name" value="GroES-like_sf"/>
</dbReference>
<dbReference type="SUPFAM" id="SSF50129">
    <property type="entry name" value="GroES-like"/>
    <property type="match status" value="1"/>
</dbReference>
<gene>
    <name evidence="4" type="ORF">BKA55DRAFT_704651</name>
</gene>
<dbReference type="InterPro" id="IPR036291">
    <property type="entry name" value="NAD(P)-bd_dom_sf"/>
</dbReference>
<keyword evidence="2" id="KW-0560">Oxidoreductase</keyword>
<dbReference type="EMBL" id="JAGMUX010000011">
    <property type="protein sequence ID" value="KAH7244585.1"/>
    <property type="molecule type" value="Genomic_DNA"/>
</dbReference>
<dbReference type="GO" id="GO:0016651">
    <property type="term" value="F:oxidoreductase activity, acting on NAD(P)H"/>
    <property type="evidence" value="ECO:0007669"/>
    <property type="project" value="InterPro"/>
</dbReference>
<proteinExistence type="inferred from homology"/>
<evidence type="ECO:0000313" key="4">
    <source>
        <dbReference type="EMBL" id="KAH7244585.1"/>
    </source>
</evidence>
<reference evidence="4" key="1">
    <citation type="journal article" date="2021" name="Nat. Commun.">
        <title>Genetic determinants of endophytism in the Arabidopsis root mycobiome.</title>
        <authorList>
            <person name="Mesny F."/>
            <person name="Miyauchi S."/>
            <person name="Thiergart T."/>
            <person name="Pickel B."/>
            <person name="Atanasova L."/>
            <person name="Karlsson M."/>
            <person name="Huettel B."/>
            <person name="Barry K.W."/>
            <person name="Haridas S."/>
            <person name="Chen C."/>
            <person name="Bauer D."/>
            <person name="Andreopoulos W."/>
            <person name="Pangilinan J."/>
            <person name="LaButti K."/>
            <person name="Riley R."/>
            <person name="Lipzen A."/>
            <person name="Clum A."/>
            <person name="Drula E."/>
            <person name="Henrissat B."/>
            <person name="Kohler A."/>
            <person name="Grigoriev I.V."/>
            <person name="Martin F.M."/>
            <person name="Hacquard S."/>
        </authorList>
    </citation>
    <scope>NUCLEOTIDE SEQUENCE</scope>
    <source>
        <strain evidence="4">MPI-CAGE-AT-0023</strain>
    </source>
</reference>
<comment type="similarity">
    <text evidence="1">Belongs to the zinc-containing alcohol dehydrogenase family.</text>
</comment>
<evidence type="ECO:0000256" key="2">
    <source>
        <dbReference type="ARBA" id="ARBA00023002"/>
    </source>
</evidence>
<dbReference type="Gene3D" id="3.40.50.720">
    <property type="entry name" value="NAD(P)-binding Rossmann-like Domain"/>
    <property type="match status" value="1"/>
</dbReference>
<dbReference type="SMART" id="SM00829">
    <property type="entry name" value="PKS_ER"/>
    <property type="match status" value="1"/>
</dbReference>
<dbReference type="PANTHER" id="PTHR45348:SF7">
    <property type="entry name" value="ZINC BINDING OXIDOREDUCTASE, PUTATIVE-RELATED"/>
    <property type="match status" value="1"/>
</dbReference>
<sequence>MRALVLNTNDKSMSIQNIPDPKPGPKQILVRVRAVALNHVDYMNAVNPIAAQEERVVGSDFAGEVAQVGKDLANLGDPRTKIGARVSGFLQGANSVNDRTGAFAELLTVEYDLTWNIPDSISFENAAGVSLCGVTAAQGVFQRLQLPSPFWEGDGFRPFQLHEEEQVNVFIYGATSSVGLYAAQLVRLSEKISGKKIRLIGAARPSQHARLYDAPYSYDLLVDYRDSHWPEMVRKAAGNEGVQYAIDAISQGSTVEQTDSVIRPGGKFAIFRAPTAGGFDITKLKTKPIFGAVWEALGVEVGYHGVNIPANAEARAFAAAFYQYLGSGVETQQIQLHPNPVRVMPGGLEQIPKDGFALLSGSFKPQRQGLDERVSDLRPITGEKIVYVVA</sequence>
<evidence type="ECO:0000259" key="3">
    <source>
        <dbReference type="SMART" id="SM00829"/>
    </source>
</evidence>
<dbReference type="Pfam" id="PF08240">
    <property type="entry name" value="ADH_N"/>
    <property type="match status" value="1"/>
</dbReference>
<evidence type="ECO:0000256" key="1">
    <source>
        <dbReference type="ARBA" id="ARBA00008072"/>
    </source>
</evidence>
<dbReference type="RefSeq" id="XP_046047808.1">
    <property type="nucleotide sequence ID" value="XM_046200647.1"/>
</dbReference>
<comment type="caution">
    <text evidence="4">The sequence shown here is derived from an EMBL/GenBank/DDBJ whole genome shotgun (WGS) entry which is preliminary data.</text>
</comment>
<name>A0A9P9GSD7_FUSRE</name>
<dbReference type="SUPFAM" id="SSF51735">
    <property type="entry name" value="NAD(P)-binding Rossmann-fold domains"/>
    <property type="match status" value="1"/>
</dbReference>
<dbReference type="PANTHER" id="PTHR45348">
    <property type="entry name" value="HYPOTHETICAL OXIDOREDUCTASE (EUROFUNG)"/>
    <property type="match status" value="1"/>
</dbReference>
<organism evidence="4 5">
    <name type="scientific">Fusarium redolens</name>
    <dbReference type="NCBI Taxonomy" id="48865"/>
    <lineage>
        <taxon>Eukaryota</taxon>
        <taxon>Fungi</taxon>
        <taxon>Dikarya</taxon>
        <taxon>Ascomycota</taxon>
        <taxon>Pezizomycotina</taxon>
        <taxon>Sordariomycetes</taxon>
        <taxon>Hypocreomycetidae</taxon>
        <taxon>Hypocreales</taxon>
        <taxon>Nectriaceae</taxon>
        <taxon>Fusarium</taxon>
        <taxon>Fusarium redolens species complex</taxon>
    </lineage>
</organism>
<dbReference type="AlphaFoldDB" id="A0A9P9GSD7"/>
<protein>
    <submittedName>
        <fullName evidence="4">Chaperonin 10-like protein</fullName>
    </submittedName>
</protein>
<evidence type="ECO:0000313" key="5">
    <source>
        <dbReference type="Proteomes" id="UP000720189"/>
    </source>
</evidence>
<dbReference type="InterPro" id="IPR020843">
    <property type="entry name" value="ER"/>
</dbReference>
<dbReference type="Proteomes" id="UP000720189">
    <property type="component" value="Unassembled WGS sequence"/>
</dbReference>
<dbReference type="OrthoDB" id="9992527at2759"/>
<accession>A0A9P9GSD7</accession>
<dbReference type="InterPro" id="IPR013154">
    <property type="entry name" value="ADH-like_N"/>
</dbReference>
<dbReference type="GeneID" id="70230601"/>
<dbReference type="CDD" id="cd08249">
    <property type="entry name" value="enoyl_reductase_like"/>
    <property type="match status" value="1"/>
</dbReference>
<dbReference type="InterPro" id="IPR047122">
    <property type="entry name" value="Trans-enoyl_RdTase-like"/>
</dbReference>
<feature type="domain" description="Enoyl reductase (ER)" evidence="3">
    <location>
        <begin position="8"/>
        <end position="362"/>
    </location>
</feature>